<name>A0AAV5W4P9_9BILA</name>
<comment type="caution">
    <text evidence="1">The sequence shown here is derived from an EMBL/GenBank/DDBJ whole genome shotgun (WGS) entry which is preliminary data.</text>
</comment>
<sequence>FLHFSLGADDICYPSVFLHSKNSLPSTVPLCLVVKNDRSISDFSPPPPIQNEDQWTDFVRENNLNVDRPQEAQSLNWLYRVSSSS</sequence>
<feature type="non-terminal residue" evidence="1">
    <location>
        <position position="85"/>
    </location>
</feature>
<dbReference type="AlphaFoldDB" id="A0AAV5W4P9"/>
<evidence type="ECO:0000313" key="1">
    <source>
        <dbReference type="EMBL" id="GMT24864.1"/>
    </source>
</evidence>
<dbReference type="EMBL" id="BTSY01000004">
    <property type="protein sequence ID" value="GMT24864.1"/>
    <property type="molecule type" value="Genomic_DNA"/>
</dbReference>
<dbReference type="Proteomes" id="UP001432322">
    <property type="component" value="Unassembled WGS sequence"/>
</dbReference>
<feature type="non-terminal residue" evidence="1">
    <location>
        <position position="1"/>
    </location>
</feature>
<proteinExistence type="predicted"/>
<organism evidence="1 2">
    <name type="scientific">Pristionchus fissidentatus</name>
    <dbReference type="NCBI Taxonomy" id="1538716"/>
    <lineage>
        <taxon>Eukaryota</taxon>
        <taxon>Metazoa</taxon>
        <taxon>Ecdysozoa</taxon>
        <taxon>Nematoda</taxon>
        <taxon>Chromadorea</taxon>
        <taxon>Rhabditida</taxon>
        <taxon>Rhabditina</taxon>
        <taxon>Diplogasteromorpha</taxon>
        <taxon>Diplogasteroidea</taxon>
        <taxon>Neodiplogasteridae</taxon>
        <taxon>Pristionchus</taxon>
    </lineage>
</organism>
<gene>
    <name evidence="1" type="ORF">PFISCL1PPCAC_16161</name>
</gene>
<protein>
    <submittedName>
        <fullName evidence="1">Uncharacterized protein</fullName>
    </submittedName>
</protein>
<accession>A0AAV5W4P9</accession>
<evidence type="ECO:0000313" key="2">
    <source>
        <dbReference type="Proteomes" id="UP001432322"/>
    </source>
</evidence>
<reference evidence="1" key="1">
    <citation type="submission" date="2023-10" db="EMBL/GenBank/DDBJ databases">
        <title>Genome assembly of Pristionchus species.</title>
        <authorList>
            <person name="Yoshida K."/>
            <person name="Sommer R.J."/>
        </authorList>
    </citation>
    <scope>NUCLEOTIDE SEQUENCE</scope>
    <source>
        <strain evidence="1">RS5133</strain>
    </source>
</reference>
<keyword evidence="2" id="KW-1185">Reference proteome</keyword>